<reference evidence="8 9" key="1">
    <citation type="submission" date="2010-10" db="EMBL/GenBank/DDBJ databases">
        <authorList>
            <consortium name="The Broad Institute Genome Sequencing Platform"/>
            <person name="Ward D."/>
            <person name="Earl A."/>
            <person name="Feldgarden M."/>
            <person name="Young S.K."/>
            <person name="Gargeya S."/>
            <person name="Zeng Q."/>
            <person name="Alvarado L."/>
            <person name="Berlin A."/>
            <person name="Bochicchio J."/>
            <person name="Chapman S.B."/>
            <person name="Chen Z."/>
            <person name="Freedman E."/>
            <person name="Gellesch M."/>
            <person name="Goldberg J."/>
            <person name="Griggs A."/>
            <person name="Gujja S."/>
            <person name="Heilman E."/>
            <person name="Heiman D."/>
            <person name="Howarth C."/>
            <person name="Mehta T."/>
            <person name="Neiman D."/>
            <person name="Pearson M."/>
            <person name="Roberts A."/>
            <person name="Saif S."/>
            <person name="Shea T."/>
            <person name="Shenoy N."/>
            <person name="Sisk P."/>
            <person name="Stolte C."/>
            <person name="Sykes S."/>
            <person name="White J."/>
            <person name="Yandava C."/>
            <person name="Allen-Vercoe E."/>
            <person name="Sibley C."/>
            <person name="Ambrose C.E."/>
            <person name="Strauss J."/>
            <person name="Daigneault M."/>
            <person name="Haas B."/>
            <person name="Nusbaum C."/>
            <person name="Birren B."/>
        </authorList>
    </citation>
    <scope>NUCLEOTIDE SEQUENCE [LARGE SCALE GENOMIC DNA]</scope>
    <source>
        <strain evidence="8 9">3_1_6</strain>
    </source>
</reference>
<evidence type="ECO:0000256" key="2">
    <source>
        <dbReference type="ARBA" id="ARBA00022517"/>
    </source>
</evidence>
<dbReference type="eggNOG" id="COG0806">
    <property type="taxonomic scope" value="Bacteria"/>
</dbReference>
<keyword evidence="2 5" id="KW-0690">Ribosome biogenesis</keyword>
<dbReference type="InterPro" id="IPR009000">
    <property type="entry name" value="Transl_B-barrel_sf"/>
</dbReference>
<comment type="similarity">
    <text evidence="5">Belongs to the RimM family.</text>
</comment>
<dbReference type="GO" id="GO:0043022">
    <property type="term" value="F:ribosome binding"/>
    <property type="evidence" value="ECO:0007669"/>
    <property type="project" value="InterPro"/>
</dbReference>
<dbReference type="OrthoDB" id="5381335at2"/>
<evidence type="ECO:0000259" key="6">
    <source>
        <dbReference type="Pfam" id="PF01782"/>
    </source>
</evidence>
<dbReference type="InterPro" id="IPR011961">
    <property type="entry name" value="RimM"/>
</dbReference>
<comment type="function">
    <text evidence="5">An accessory protein needed during the final step in the assembly of 30S ribosomal subunit, possibly for assembly of the head region. Essential for efficient processing of 16S rRNA. May be needed both before and after RbfA during the maturation of 16S rRNA. It has affinity for free ribosomal 30S subunits but not for 70S ribosomes.</text>
</comment>
<dbReference type="PANTHER" id="PTHR33692">
    <property type="entry name" value="RIBOSOME MATURATION FACTOR RIMM"/>
    <property type="match status" value="1"/>
</dbReference>
<protein>
    <recommendedName>
        <fullName evidence="5">Ribosome maturation factor RimM</fullName>
    </recommendedName>
</protein>
<evidence type="ECO:0000259" key="7">
    <source>
        <dbReference type="Pfam" id="PF24986"/>
    </source>
</evidence>
<evidence type="ECO:0000256" key="4">
    <source>
        <dbReference type="ARBA" id="ARBA00023186"/>
    </source>
</evidence>
<keyword evidence="9" id="KW-1185">Reference proteome</keyword>
<proteinExistence type="inferred from homology"/>
<dbReference type="HOGENOM" id="CLU_077636_3_2_7"/>
<dbReference type="AlphaFoldDB" id="E5Y4T7"/>
<feature type="domain" description="RimM N-terminal" evidence="6">
    <location>
        <begin position="14"/>
        <end position="94"/>
    </location>
</feature>
<name>E5Y4T7_BILW3</name>
<dbReference type="GO" id="GO:0005840">
    <property type="term" value="C:ribosome"/>
    <property type="evidence" value="ECO:0007669"/>
    <property type="project" value="InterPro"/>
</dbReference>
<dbReference type="GO" id="GO:0042274">
    <property type="term" value="P:ribosomal small subunit biogenesis"/>
    <property type="evidence" value="ECO:0007669"/>
    <property type="project" value="UniProtKB-UniRule"/>
</dbReference>
<keyword evidence="4 5" id="KW-0143">Chaperone</keyword>
<evidence type="ECO:0000313" key="8">
    <source>
        <dbReference type="EMBL" id="EFV44970.1"/>
    </source>
</evidence>
<comment type="caution">
    <text evidence="8">The sequence shown here is derived from an EMBL/GenBank/DDBJ whole genome shotgun (WGS) entry which is preliminary data.</text>
</comment>
<evidence type="ECO:0000256" key="1">
    <source>
        <dbReference type="ARBA" id="ARBA00022490"/>
    </source>
</evidence>
<evidence type="ECO:0000256" key="5">
    <source>
        <dbReference type="HAMAP-Rule" id="MF_00014"/>
    </source>
</evidence>
<organism evidence="8 9">
    <name type="scientific">Bilophila wadsworthia (strain 3_1_6)</name>
    <dbReference type="NCBI Taxonomy" id="563192"/>
    <lineage>
        <taxon>Bacteria</taxon>
        <taxon>Pseudomonadati</taxon>
        <taxon>Thermodesulfobacteriota</taxon>
        <taxon>Desulfovibrionia</taxon>
        <taxon>Desulfovibrionales</taxon>
        <taxon>Desulfovibrionaceae</taxon>
        <taxon>Bilophila</taxon>
    </lineage>
</organism>
<dbReference type="InterPro" id="IPR002676">
    <property type="entry name" value="RimM_N"/>
</dbReference>
<dbReference type="GO" id="GO:0005737">
    <property type="term" value="C:cytoplasm"/>
    <property type="evidence" value="ECO:0007669"/>
    <property type="project" value="UniProtKB-SubCell"/>
</dbReference>
<reference evidence="8 9" key="2">
    <citation type="submission" date="2013-04" db="EMBL/GenBank/DDBJ databases">
        <title>The Genome Sequence of Bilophila wadsworthia 3_1_6.</title>
        <authorList>
            <consortium name="The Broad Institute Genomics Platform"/>
            <person name="Earl A."/>
            <person name="Ward D."/>
            <person name="Feldgarden M."/>
            <person name="Gevers D."/>
            <person name="Sibley C."/>
            <person name="Strauss J."/>
            <person name="Allen-Vercoe E."/>
            <person name="Walker B."/>
            <person name="Young S."/>
            <person name="Zeng Q."/>
            <person name="Gargeya S."/>
            <person name="Fitzgerald M."/>
            <person name="Haas B."/>
            <person name="Abouelleil A."/>
            <person name="Allen A.W."/>
            <person name="Alvarado L."/>
            <person name="Arachchi H.M."/>
            <person name="Berlin A.M."/>
            <person name="Chapman S.B."/>
            <person name="Gainer-Dewar J."/>
            <person name="Goldberg J."/>
            <person name="Griggs A."/>
            <person name="Gujja S."/>
            <person name="Hansen M."/>
            <person name="Howarth C."/>
            <person name="Imamovic A."/>
            <person name="Ireland A."/>
            <person name="Larimer J."/>
            <person name="McCowan C."/>
            <person name="Murphy C."/>
            <person name="Pearson M."/>
            <person name="Poon T.W."/>
            <person name="Priest M."/>
            <person name="Roberts A."/>
            <person name="Saif S."/>
            <person name="Shea T."/>
            <person name="Sisk P."/>
            <person name="Sykes S."/>
            <person name="Wortman J."/>
            <person name="Nusbaum C."/>
            <person name="Birren B."/>
        </authorList>
    </citation>
    <scope>NUCLEOTIDE SEQUENCE [LARGE SCALE GENOMIC DNA]</scope>
    <source>
        <strain evidence="8 9">3_1_6</strain>
    </source>
</reference>
<dbReference type="STRING" id="563192.HMPREF0179_01200"/>
<evidence type="ECO:0000256" key="3">
    <source>
        <dbReference type="ARBA" id="ARBA00022552"/>
    </source>
</evidence>
<keyword evidence="3 5" id="KW-0698">rRNA processing</keyword>
<dbReference type="Pfam" id="PF24986">
    <property type="entry name" value="PRC_RimM"/>
    <property type="match status" value="1"/>
</dbReference>
<dbReference type="HAMAP" id="MF_00014">
    <property type="entry name" value="Ribosome_mat_RimM"/>
    <property type="match status" value="1"/>
</dbReference>
<dbReference type="Gene3D" id="2.40.30.60">
    <property type="entry name" value="RimM"/>
    <property type="match status" value="1"/>
</dbReference>
<accession>E5Y4T7</accession>
<dbReference type="InterPro" id="IPR011033">
    <property type="entry name" value="PRC_barrel-like_sf"/>
</dbReference>
<dbReference type="SUPFAM" id="SSF50447">
    <property type="entry name" value="Translation proteins"/>
    <property type="match status" value="1"/>
</dbReference>
<dbReference type="Gene3D" id="2.30.30.240">
    <property type="entry name" value="PRC-barrel domain"/>
    <property type="match status" value="1"/>
</dbReference>
<dbReference type="NCBIfam" id="TIGR02273">
    <property type="entry name" value="16S_RimM"/>
    <property type="match status" value="1"/>
</dbReference>
<dbReference type="InterPro" id="IPR056792">
    <property type="entry name" value="PRC_RimM"/>
</dbReference>
<feature type="domain" description="Ribosome maturation factor RimM PRC barrel" evidence="7">
    <location>
        <begin position="107"/>
        <end position="175"/>
    </location>
</feature>
<comment type="subcellular location">
    <subcellularLocation>
        <location evidence="5">Cytoplasm</location>
    </subcellularLocation>
</comment>
<dbReference type="InterPro" id="IPR036976">
    <property type="entry name" value="RimM_N_sf"/>
</dbReference>
<dbReference type="Proteomes" id="UP000006034">
    <property type="component" value="Unassembled WGS sequence"/>
</dbReference>
<sequence length="180" mass="20100">MAEQRNIPADLVEIGTLARPHGIRGEIRVNYYADSLELLRGDVVYLQAGNKPPRKMEIDTVRMHQGTPLIRFVEAPDRTAAEFLRGQTLLIPESALPELDEDEVYLHDMLGLSVVLDATGQKLGVLDHVLFHGEQELWSILTPGGKEILLPAVPEFVADIDLDTEIIRITPPEGLLELYM</sequence>
<comment type="domain">
    <text evidence="5">The PRC barrel domain binds ribosomal protein uS19.</text>
</comment>
<comment type="subunit">
    <text evidence="5">Binds ribosomal protein uS19.</text>
</comment>
<keyword evidence="1 5" id="KW-0963">Cytoplasm</keyword>
<dbReference type="EMBL" id="ADCP02000001">
    <property type="protein sequence ID" value="EFV44970.1"/>
    <property type="molecule type" value="Genomic_DNA"/>
</dbReference>
<dbReference type="Pfam" id="PF01782">
    <property type="entry name" value="RimM"/>
    <property type="match status" value="1"/>
</dbReference>
<dbReference type="PANTHER" id="PTHR33692:SF1">
    <property type="entry name" value="RIBOSOME MATURATION FACTOR RIMM"/>
    <property type="match status" value="1"/>
</dbReference>
<dbReference type="SUPFAM" id="SSF50346">
    <property type="entry name" value="PRC-barrel domain"/>
    <property type="match status" value="1"/>
</dbReference>
<evidence type="ECO:0000313" key="9">
    <source>
        <dbReference type="Proteomes" id="UP000006034"/>
    </source>
</evidence>
<gene>
    <name evidence="5" type="primary">rimM</name>
    <name evidence="8" type="ORF">HMPREF0179_01200</name>
</gene>
<dbReference type="GO" id="GO:0006364">
    <property type="term" value="P:rRNA processing"/>
    <property type="evidence" value="ECO:0007669"/>
    <property type="project" value="UniProtKB-UniRule"/>
</dbReference>